<sequence length="367" mass="41423">MSTFYELNSDKFKFGWEAEVMVTDHDYNPLFGDKMPFEILRDSVNSITNESADYLVEKYTGSGQGPYYLEGYDTETSGKVASRVDVKGVEIRTPIDFSIEQSVQSFERLYNSLQAKVSKAGLRLCCHGNHPFQPAYVGEKGERDLIGWSSAEVAMTTQGLAINISMPDDRENALDRLALDLRFSYAAPVMVILAANTPFRLGELWTPMGVQAHSERSYRRTFTRNTIYYRDDQHHRKEITLFDATNDLRMHAAYAALSLGIILSDAEFPILPDRFSKENIRRVAQFGYDAVLVDRNFGEFNPADAVSMVLGAAAAALTRNGFNADLLNPLWALRDQRITQAQRTVERYLHLGSIQNVLRENSELVGK</sequence>
<dbReference type="Gene3D" id="3.30.590.20">
    <property type="match status" value="1"/>
</dbReference>
<dbReference type="PANTHER" id="PTHR36510">
    <property type="entry name" value="GLUTAMATE--CYSTEINE LIGASE 2-RELATED"/>
    <property type="match status" value="1"/>
</dbReference>
<dbReference type="InterPro" id="IPR050141">
    <property type="entry name" value="GCL_type2/YbdK_subfam"/>
</dbReference>
<dbReference type="PANTHER" id="PTHR36510:SF1">
    <property type="entry name" value="GLUTAMATE--CYSTEINE LIGASE 2-RELATED"/>
    <property type="match status" value="1"/>
</dbReference>
<evidence type="ECO:0008006" key="3">
    <source>
        <dbReference type="Google" id="ProtNLM"/>
    </source>
</evidence>
<comment type="caution">
    <text evidence="1">The sequence shown here is derived from an EMBL/GenBank/DDBJ whole genome shotgun (WGS) entry which is preliminary data.</text>
</comment>
<dbReference type="EMBL" id="JACAQB010000024">
    <property type="protein sequence ID" value="NWB99580.1"/>
    <property type="molecule type" value="Genomic_DNA"/>
</dbReference>
<evidence type="ECO:0000313" key="1">
    <source>
        <dbReference type="EMBL" id="NWB99580.1"/>
    </source>
</evidence>
<dbReference type="Proteomes" id="UP000539985">
    <property type="component" value="Unassembled WGS sequence"/>
</dbReference>
<dbReference type="InterPro" id="IPR014746">
    <property type="entry name" value="Gln_synth/guanido_kin_cat_dom"/>
</dbReference>
<dbReference type="AlphaFoldDB" id="A0A7Y7XH70"/>
<dbReference type="RefSeq" id="WP_177105163.1">
    <property type="nucleotide sequence ID" value="NZ_JACAOS010000012.1"/>
</dbReference>
<evidence type="ECO:0000313" key="2">
    <source>
        <dbReference type="Proteomes" id="UP000539985"/>
    </source>
</evidence>
<dbReference type="InterPro" id="IPR006336">
    <property type="entry name" value="GCS2"/>
</dbReference>
<dbReference type="Pfam" id="PF04107">
    <property type="entry name" value="GCS2"/>
    <property type="match status" value="1"/>
</dbReference>
<dbReference type="GO" id="GO:0004357">
    <property type="term" value="F:glutamate-cysteine ligase activity"/>
    <property type="evidence" value="ECO:0007669"/>
    <property type="project" value="InterPro"/>
</dbReference>
<organism evidence="1 2">
    <name type="scientific">Pseudomonas gingeri</name>
    <dbReference type="NCBI Taxonomy" id="117681"/>
    <lineage>
        <taxon>Bacteria</taxon>
        <taxon>Pseudomonadati</taxon>
        <taxon>Pseudomonadota</taxon>
        <taxon>Gammaproteobacteria</taxon>
        <taxon>Pseudomonadales</taxon>
        <taxon>Pseudomonadaceae</taxon>
        <taxon>Pseudomonas</taxon>
    </lineage>
</organism>
<gene>
    <name evidence="1" type="ORF">HX882_27215</name>
</gene>
<name>A0A7Y7XH70_9PSED</name>
<proteinExistence type="predicted"/>
<dbReference type="GO" id="GO:0042398">
    <property type="term" value="P:modified amino acid biosynthetic process"/>
    <property type="evidence" value="ECO:0007669"/>
    <property type="project" value="InterPro"/>
</dbReference>
<accession>A0A7Y7XH70</accession>
<protein>
    <recommendedName>
        <fullName evidence="3">Glutamate--cysteine ligase</fullName>
    </recommendedName>
</protein>
<dbReference type="SUPFAM" id="SSF55931">
    <property type="entry name" value="Glutamine synthetase/guanido kinase"/>
    <property type="match status" value="1"/>
</dbReference>
<reference evidence="1 2" key="1">
    <citation type="submission" date="2020-04" db="EMBL/GenBank/DDBJ databases">
        <title>Molecular characterization of pseudomonads from Agaricus bisporus reveal novel blotch 2 pathogens in Western Europe.</title>
        <authorList>
            <person name="Taparia T."/>
            <person name="Krijger M."/>
            <person name="Haynes E."/>
            <person name="Elpinstone J.G."/>
            <person name="Noble R."/>
            <person name="Van Der Wolf J."/>
        </authorList>
    </citation>
    <scope>NUCLEOTIDE SEQUENCE [LARGE SCALE GENOMIC DNA]</scope>
    <source>
        <strain evidence="1 2">H7001</strain>
    </source>
</reference>